<dbReference type="GO" id="GO:0003676">
    <property type="term" value="F:nucleic acid binding"/>
    <property type="evidence" value="ECO:0007669"/>
    <property type="project" value="InterPro"/>
</dbReference>
<reference evidence="2" key="2">
    <citation type="submission" date="2021-12" db="EMBL/GenBank/DDBJ databases">
        <title>Resequencing data analysis of finger millet.</title>
        <authorList>
            <person name="Hatakeyama M."/>
            <person name="Aluri S."/>
            <person name="Balachadran M.T."/>
            <person name="Sivarajan S.R."/>
            <person name="Poveda L."/>
            <person name="Shimizu-Inatsugi R."/>
            <person name="Schlapbach R."/>
            <person name="Sreeman S.M."/>
            <person name="Shimizu K.K."/>
        </authorList>
    </citation>
    <scope>NUCLEOTIDE SEQUENCE</scope>
</reference>
<dbReference type="AlphaFoldDB" id="A0AAV5FS24"/>
<dbReference type="Gene3D" id="3.30.420.10">
    <property type="entry name" value="Ribonuclease H-like superfamily/Ribonuclease H"/>
    <property type="match status" value="1"/>
</dbReference>
<reference evidence="2" key="1">
    <citation type="journal article" date="2018" name="DNA Res.">
        <title>Multiple hybrid de novo genome assembly of finger millet, an orphan allotetraploid crop.</title>
        <authorList>
            <person name="Hatakeyama M."/>
            <person name="Aluri S."/>
            <person name="Balachadran M.T."/>
            <person name="Sivarajan S.R."/>
            <person name="Patrignani A."/>
            <person name="Gruter S."/>
            <person name="Poveda L."/>
            <person name="Shimizu-Inatsugi R."/>
            <person name="Baeten J."/>
            <person name="Francoijs K.J."/>
            <person name="Nataraja K.N."/>
            <person name="Reddy Y.A.N."/>
            <person name="Phadnis S."/>
            <person name="Ravikumar R.L."/>
            <person name="Schlapbach R."/>
            <person name="Sreeman S.M."/>
            <person name="Shimizu K.K."/>
        </authorList>
    </citation>
    <scope>NUCLEOTIDE SEQUENCE</scope>
</reference>
<feature type="domain" description="DUF7769" evidence="1">
    <location>
        <begin position="19"/>
        <end position="72"/>
    </location>
</feature>
<dbReference type="InterPro" id="IPR056671">
    <property type="entry name" value="DUF7769"/>
</dbReference>
<evidence type="ECO:0000259" key="1">
    <source>
        <dbReference type="Pfam" id="PF24964"/>
    </source>
</evidence>
<accession>A0AAV5FS24</accession>
<name>A0AAV5FS24_ELECO</name>
<evidence type="ECO:0000313" key="2">
    <source>
        <dbReference type="EMBL" id="GJN37452.1"/>
    </source>
</evidence>
<dbReference type="EMBL" id="BQKI01000095">
    <property type="protein sequence ID" value="GJN37452.1"/>
    <property type="molecule type" value="Genomic_DNA"/>
</dbReference>
<comment type="caution">
    <text evidence="2">The sequence shown here is derived from an EMBL/GenBank/DDBJ whole genome shotgun (WGS) entry which is preliminary data.</text>
</comment>
<dbReference type="PANTHER" id="PTHR47169:SF2">
    <property type="entry name" value="OS01G0541250 PROTEIN"/>
    <property type="match status" value="1"/>
</dbReference>
<dbReference type="PANTHER" id="PTHR47169">
    <property type="entry name" value="OS01G0541250 PROTEIN"/>
    <property type="match status" value="1"/>
</dbReference>
<dbReference type="Pfam" id="PF24964">
    <property type="entry name" value="DUF7769"/>
    <property type="match status" value="1"/>
</dbReference>
<keyword evidence="3" id="KW-1185">Reference proteome</keyword>
<dbReference type="InterPro" id="IPR036397">
    <property type="entry name" value="RNaseH_sf"/>
</dbReference>
<organism evidence="2 3">
    <name type="scientific">Eleusine coracana subsp. coracana</name>
    <dbReference type="NCBI Taxonomy" id="191504"/>
    <lineage>
        <taxon>Eukaryota</taxon>
        <taxon>Viridiplantae</taxon>
        <taxon>Streptophyta</taxon>
        <taxon>Embryophyta</taxon>
        <taxon>Tracheophyta</taxon>
        <taxon>Spermatophyta</taxon>
        <taxon>Magnoliopsida</taxon>
        <taxon>Liliopsida</taxon>
        <taxon>Poales</taxon>
        <taxon>Poaceae</taxon>
        <taxon>PACMAD clade</taxon>
        <taxon>Chloridoideae</taxon>
        <taxon>Cynodonteae</taxon>
        <taxon>Eleusininae</taxon>
        <taxon>Eleusine</taxon>
    </lineage>
</organism>
<proteinExistence type="predicted"/>
<evidence type="ECO:0000313" key="3">
    <source>
        <dbReference type="Proteomes" id="UP001054889"/>
    </source>
</evidence>
<sequence>MPIYFCFQRLDGGRRKDASNEVRKLVFQILLARGNNGRLGKKVTGEVAHQFGLHIRTVQEIWKRGKESLVQGTVANVTSRKRGRSGRKETPLDLKPLRNIPLNERMTLEAVSKRLHVSKAKLIRYMRQGLLRRHSSSIKPYLTVVNKKTRLKWCVDMLEPGRTPNDERFKGLFDHVFIDEKWFFLTQNSAKYYLLPEKDDPHRTSKSKNYIPCLMFLCVTARPRFHNDVCIFDGKIGCFPLVTYEQAKRTSVNRQARTWEVKLITHITRDVVREFMIEKVLPAIRAKWPREDIHKPIYVVQDNAPTHLEVTDPLFCQAARQEGFDIKLVYQPPNSPDFNILDLRFFRAIQYIEIS</sequence>
<dbReference type="Proteomes" id="UP001054889">
    <property type="component" value="Unassembled WGS sequence"/>
</dbReference>
<gene>
    <name evidence="2" type="primary">gb26408</name>
    <name evidence="2" type="ORF">PR202_gb26408</name>
</gene>
<protein>
    <recommendedName>
        <fullName evidence="1">DUF7769 domain-containing protein</fullName>
    </recommendedName>
</protein>